<keyword evidence="2" id="KW-0732">Signal</keyword>
<dbReference type="EMBL" id="JAOVZO020000023">
    <property type="protein sequence ID" value="MDC8015946.1"/>
    <property type="molecule type" value="Genomic_DNA"/>
</dbReference>
<feature type="chain" id="PRO_5040989662" description="WD40 repeat protein" evidence="2">
    <location>
        <begin position="23"/>
        <end position="397"/>
    </location>
</feature>
<accession>A0A9X3YT49</accession>
<feature type="region of interest" description="Disordered" evidence="1">
    <location>
        <begin position="347"/>
        <end position="397"/>
    </location>
</feature>
<evidence type="ECO:0000256" key="1">
    <source>
        <dbReference type="SAM" id="MobiDB-lite"/>
    </source>
</evidence>
<feature type="signal peptide" evidence="2">
    <location>
        <begin position="1"/>
        <end position="22"/>
    </location>
</feature>
<reference evidence="3" key="1">
    <citation type="submission" date="2023-02" db="EMBL/GenBank/DDBJ databases">
        <title>Tahibacter soli sp. nov. isolated from soil.</title>
        <authorList>
            <person name="Baek J.H."/>
            <person name="Lee J.K."/>
            <person name="Choi D.G."/>
            <person name="Jeon C.O."/>
        </authorList>
    </citation>
    <scope>NUCLEOTIDE SEQUENCE</scope>
    <source>
        <strain evidence="3">BL</strain>
    </source>
</reference>
<dbReference type="RefSeq" id="WP_263543578.1">
    <property type="nucleotide sequence ID" value="NZ_JAOVZO020000023.1"/>
</dbReference>
<evidence type="ECO:0000313" key="3">
    <source>
        <dbReference type="EMBL" id="MDC8015946.1"/>
    </source>
</evidence>
<organism evidence="3 4">
    <name type="scientific">Tahibacter soli</name>
    <dbReference type="NCBI Taxonomy" id="2983605"/>
    <lineage>
        <taxon>Bacteria</taxon>
        <taxon>Pseudomonadati</taxon>
        <taxon>Pseudomonadota</taxon>
        <taxon>Gammaproteobacteria</taxon>
        <taxon>Lysobacterales</taxon>
        <taxon>Rhodanobacteraceae</taxon>
        <taxon>Tahibacter</taxon>
    </lineage>
</organism>
<dbReference type="SUPFAM" id="SSF69322">
    <property type="entry name" value="Tricorn protease domain 2"/>
    <property type="match status" value="1"/>
</dbReference>
<gene>
    <name evidence="3" type="ORF">OD750_025765</name>
</gene>
<keyword evidence="4" id="KW-1185">Reference proteome</keyword>
<dbReference type="InterPro" id="IPR015943">
    <property type="entry name" value="WD40/YVTN_repeat-like_dom_sf"/>
</dbReference>
<dbReference type="Gene3D" id="2.130.10.10">
    <property type="entry name" value="YVTN repeat-like/Quinoprotein amine dehydrogenase"/>
    <property type="match status" value="1"/>
</dbReference>
<evidence type="ECO:0000256" key="2">
    <source>
        <dbReference type="SAM" id="SignalP"/>
    </source>
</evidence>
<protein>
    <recommendedName>
        <fullName evidence="5">WD40 repeat protein</fullName>
    </recommendedName>
</protein>
<dbReference type="AlphaFoldDB" id="A0A9X3YT49"/>
<name>A0A9X3YT49_9GAMM</name>
<comment type="caution">
    <text evidence="3">The sequence shown here is derived from an EMBL/GenBank/DDBJ whole genome shotgun (WGS) entry which is preliminary data.</text>
</comment>
<sequence length="397" mass="42026">MPKHSRSFVALGLALASAASSAAVYVDLPIADARDHAFVGDTLYVTADTRLHRYDLKGCTPLPPIALDSPPAGIDASANGRWIAVAGQGVSAGKAHFYLVDRDDGGTPRKIEFPAEFYESGTYMVAWTAGDVLSITSSFAGSGWVPLRRYDPHTGAIDQVRGVRQDSMIAASGDGALLALAESNISSGPAFLWNPGTAQYAGGIDLYWFVFEIAADDTANRVVVPTYGGAHVLSREGRNGALAQVGTIGQYASWGPLSVVAPPGGTQFVTADWDWNGTRQGVNIYSARTLALQKRVDNYPFPWSGNGALSQGRLTLSRDARWLAATIAGGVRLYDLANEPIDRILEPGTPPVTTSCGTPHALDAAPPPQDARRFDADGWEVGKRPGDTPGAPLNDFD</sequence>
<evidence type="ECO:0008006" key="5">
    <source>
        <dbReference type="Google" id="ProtNLM"/>
    </source>
</evidence>
<feature type="compositionally biased region" description="Basic and acidic residues" evidence="1">
    <location>
        <begin position="370"/>
        <end position="386"/>
    </location>
</feature>
<evidence type="ECO:0000313" key="4">
    <source>
        <dbReference type="Proteomes" id="UP001139971"/>
    </source>
</evidence>
<dbReference type="Proteomes" id="UP001139971">
    <property type="component" value="Unassembled WGS sequence"/>
</dbReference>
<proteinExistence type="predicted"/>